<evidence type="ECO:0000259" key="5">
    <source>
        <dbReference type="PROSITE" id="PS50949"/>
    </source>
</evidence>
<organism evidence="6 9">
    <name type="scientific">Aliirhizobium cellulosilyticum</name>
    <dbReference type="NCBI Taxonomy" id="393664"/>
    <lineage>
        <taxon>Bacteria</taxon>
        <taxon>Pseudomonadati</taxon>
        <taxon>Pseudomonadota</taxon>
        <taxon>Alphaproteobacteria</taxon>
        <taxon>Hyphomicrobiales</taxon>
        <taxon>Rhizobiaceae</taxon>
        <taxon>Aliirhizobium</taxon>
    </lineage>
</organism>
<dbReference type="PROSITE" id="PS50949">
    <property type="entry name" value="HTH_GNTR"/>
    <property type="match status" value="1"/>
</dbReference>
<dbReference type="Pfam" id="PF00392">
    <property type="entry name" value="GntR"/>
    <property type="match status" value="1"/>
</dbReference>
<dbReference type="SMART" id="SM00345">
    <property type="entry name" value="HTH_GNTR"/>
    <property type="match status" value="1"/>
</dbReference>
<dbReference type="InterPro" id="IPR000524">
    <property type="entry name" value="Tscrpt_reg_HTH_GntR"/>
</dbReference>
<feature type="domain" description="HTH gntR-type" evidence="5">
    <location>
        <begin position="31"/>
        <end position="98"/>
    </location>
</feature>
<dbReference type="Gene3D" id="1.10.10.10">
    <property type="entry name" value="Winged helix-like DNA-binding domain superfamily/Winged helix DNA-binding domain"/>
    <property type="match status" value="1"/>
</dbReference>
<accession>A0A7W4SQI1</accession>
<reference evidence="9 10" key="1">
    <citation type="submission" date="2020-08" db="EMBL/GenBank/DDBJ databases">
        <title>Genomic Encyclopedia of Type Strains, Phase IV (KMG-V): Genome sequencing to study the core and pangenomes of soil and plant-associated prokaryotes.</title>
        <authorList>
            <person name="Whitman W."/>
        </authorList>
    </citation>
    <scope>NUCLEOTIDE SEQUENCE [LARGE SCALE GENOMIC DNA]</scope>
    <source>
        <strain evidence="7 10">SEMIA 444</strain>
        <strain evidence="6 9">SEMIA 448</strain>
        <strain evidence="8 11">SEMIA 452</strain>
    </source>
</reference>
<dbReference type="AlphaFoldDB" id="A0A7W4SQI1"/>
<dbReference type="EMBL" id="JACIGY010000005">
    <property type="protein sequence ID" value="MBB4413396.1"/>
    <property type="molecule type" value="Genomic_DNA"/>
</dbReference>
<dbReference type="Proteomes" id="UP000520770">
    <property type="component" value="Unassembled WGS sequence"/>
</dbReference>
<sequence>MAARKPQGDETGYSNLGGSNATGSRAAEPVQTLAETVAERVREKVISGTLTPGSHLSEMVLCEELQVSRNTLREVFRILTKEGLLRYEANRGVFVSTPSMSTIIDIYRVRRFIECSALAQAHPRHPGTQRMRLAVDDAHRCREAGNWLGVGSADISFHSAIVELADSPRLSSFYAHISLELRLVFGLLQDPEFLHGPFIDQNGEILLELEAGRSGAAAEKLEAYLLRAERFILGAYARVAPSA</sequence>
<evidence type="ECO:0000313" key="10">
    <source>
        <dbReference type="Proteomes" id="UP000524535"/>
    </source>
</evidence>
<dbReference type="EMBL" id="JACIGW010000004">
    <property type="protein sequence ID" value="MBB4350218.1"/>
    <property type="molecule type" value="Genomic_DNA"/>
</dbReference>
<dbReference type="InterPro" id="IPR011711">
    <property type="entry name" value="GntR_C"/>
</dbReference>
<dbReference type="InterPro" id="IPR036390">
    <property type="entry name" value="WH_DNA-bd_sf"/>
</dbReference>
<feature type="region of interest" description="Disordered" evidence="4">
    <location>
        <begin position="1"/>
        <end position="30"/>
    </location>
</feature>
<evidence type="ECO:0000256" key="2">
    <source>
        <dbReference type="ARBA" id="ARBA00023125"/>
    </source>
</evidence>
<dbReference type="PANTHER" id="PTHR43537:SF45">
    <property type="entry name" value="GNTR FAMILY REGULATORY PROTEIN"/>
    <property type="match status" value="1"/>
</dbReference>
<dbReference type="GO" id="GO:0003700">
    <property type="term" value="F:DNA-binding transcription factor activity"/>
    <property type="evidence" value="ECO:0007669"/>
    <property type="project" value="InterPro"/>
</dbReference>
<keyword evidence="3" id="KW-0804">Transcription</keyword>
<feature type="compositionally biased region" description="Polar residues" evidence="4">
    <location>
        <begin position="12"/>
        <end position="23"/>
    </location>
</feature>
<dbReference type="CDD" id="cd07377">
    <property type="entry name" value="WHTH_GntR"/>
    <property type="match status" value="1"/>
</dbReference>
<dbReference type="SUPFAM" id="SSF48008">
    <property type="entry name" value="GntR ligand-binding domain-like"/>
    <property type="match status" value="1"/>
</dbReference>
<evidence type="ECO:0000313" key="11">
    <source>
        <dbReference type="Proteomes" id="UP000576087"/>
    </source>
</evidence>
<gene>
    <name evidence="7" type="ORF">GGE31_003922</name>
    <name evidence="6" type="ORF">GGE33_003981</name>
    <name evidence="8" type="ORF">GGE35_003500</name>
</gene>
<dbReference type="Proteomes" id="UP000576087">
    <property type="component" value="Unassembled WGS sequence"/>
</dbReference>
<dbReference type="Pfam" id="PF07729">
    <property type="entry name" value="FCD"/>
    <property type="match status" value="1"/>
</dbReference>
<evidence type="ECO:0000313" key="8">
    <source>
        <dbReference type="EMBL" id="MBB4447665.1"/>
    </source>
</evidence>
<dbReference type="Gene3D" id="1.20.120.530">
    <property type="entry name" value="GntR ligand-binding domain-like"/>
    <property type="match status" value="1"/>
</dbReference>
<protein>
    <submittedName>
        <fullName evidence="6">DNA-binding GntR family transcriptional regulator</fullName>
    </submittedName>
</protein>
<keyword evidence="2 6" id="KW-0238">DNA-binding</keyword>
<evidence type="ECO:0000313" key="9">
    <source>
        <dbReference type="Proteomes" id="UP000520770"/>
    </source>
</evidence>
<comment type="caution">
    <text evidence="6">The sequence shown here is derived from an EMBL/GenBank/DDBJ whole genome shotgun (WGS) entry which is preliminary data.</text>
</comment>
<dbReference type="SUPFAM" id="SSF46785">
    <property type="entry name" value="Winged helix' DNA-binding domain"/>
    <property type="match status" value="1"/>
</dbReference>
<keyword evidence="10" id="KW-1185">Reference proteome</keyword>
<dbReference type="Proteomes" id="UP000524535">
    <property type="component" value="Unassembled WGS sequence"/>
</dbReference>
<dbReference type="SMART" id="SM00895">
    <property type="entry name" value="FCD"/>
    <property type="match status" value="1"/>
</dbReference>
<evidence type="ECO:0000313" key="6">
    <source>
        <dbReference type="EMBL" id="MBB4350218.1"/>
    </source>
</evidence>
<dbReference type="GO" id="GO:0003677">
    <property type="term" value="F:DNA binding"/>
    <property type="evidence" value="ECO:0007669"/>
    <property type="project" value="UniProtKB-KW"/>
</dbReference>
<keyword evidence="1" id="KW-0805">Transcription regulation</keyword>
<evidence type="ECO:0000313" key="7">
    <source>
        <dbReference type="EMBL" id="MBB4413396.1"/>
    </source>
</evidence>
<proteinExistence type="predicted"/>
<dbReference type="PANTHER" id="PTHR43537">
    <property type="entry name" value="TRANSCRIPTIONAL REGULATOR, GNTR FAMILY"/>
    <property type="match status" value="1"/>
</dbReference>
<dbReference type="InterPro" id="IPR036388">
    <property type="entry name" value="WH-like_DNA-bd_sf"/>
</dbReference>
<evidence type="ECO:0000256" key="3">
    <source>
        <dbReference type="ARBA" id="ARBA00023163"/>
    </source>
</evidence>
<evidence type="ECO:0000256" key="4">
    <source>
        <dbReference type="SAM" id="MobiDB-lite"/>
    </source>
</evidence>
<name>A0A7W4SQI1_9HYPH</name>
<evidence type="ECO:0000256" key="1">
    <source>
        <dbReference type="ARBA" id="ARBA00023015"/>
    </source>
</evidence>
<dbReference type="EMBL" id="JACIHM010000005">
    <property type="protein sequence ID" value="MBB4447665.1"/>
    <property type="molecule type" value="Genomic_DNA"/>
</dbReference>
<dbReference type="InterPro" id="IPR008920">
    <property type="entry name" value="TF_FadR/GntR_C"/>
</dbReference>